<dbReference type="Proteomes" id="UP000501849">
    <property type="component" value="Plasmid unnamed1"/>
</dbReference>
<geneLocation type="plasmid" evidence="3 4">
    <name>unnamed1</name>
</geneLocation>
<name>A0A6H0RYZ9_9MYCO</name>
<evidence type="ECO:0000256" key="1">
    <source>
        <dbReference type="SAM" id="MobiDB-lite"/>
    </source>
</evidence>
<evidence type="ECO:0000313" key="4">
    <source>
        <dbReference type="Proteomes" id="UP000501849"/>
    </source>
</evidence>
<evidence type="ECO:0000256" key="2">
    <source>
        <dbReference type="SAM" id="Phobius"/>
    </source>
</evidence>
<keyword evidence="2" id="KW-1133">Transmembrane helix</keyword>
<proteinExistence type="predicted"/>
<sequence>MAIKAAPRTDSRLAARCAALASLGVAIVHFAVVPAHWQEWPLSGLFFGALALLQLVWARAVLVRTTTPVLAAGILLNVSAVALWALSRTAGAPFGPHAGQPELVQGADLCALLLQIYIVMGAGWIWYRGLQGEPVSALTSAGVLLGAVSIVALASTVGVVSGQRHGDHHGPAEAGAGHHGTEAGPAEGHHGHEPGPAPVVPLNVRPVQPPQAPSRGEAPVSPAAPPIIEAPAQPLHDHTSHDH</sequence>
<feature type="transmembrane region" description="Helical" evidence="2">
    <location>
        <begin position="13"/>
        <end position="32"/>
    </location>
</feature>
<keyword evidence="2" id="KW-0472">Membrane</keyword>
<feature type="transmembrane region" description="Helical" evidence="2">
    <location>
        <begin position="138"/>
        <end position="160"/>
    </location>
</feature>
<evidence type="ECO:0000313" key="3">
    <source>
        <dbReference type="EMBL" id="QIV79701.1"/>
    </source>
</evidence>
<feature type="transmembrane region" description="Helical" evidence="2">
    <location>
        <begin position="106"/>
        <end position="126"/>
    </location>
</feature>
<reference evidence="3 4" key="1">
    <citation type="submission" date="2019-04" db="EMBL/GenBank/DDBJ databases">
        <title>Draft, Whole-Genome Sequence of the Anthracene-degrading Mycobacterium frederiksbergense LB501T, Isolated from a Polycyclic Aromatic Hydrocarbon (PAH)-Contaminated Soil.</title>
        <authorList>
            <person name="Augelletti F."/>
        </authorList>
    </citation>
    <scope>NUCLEOTIDE SEQUENCE [LARGE SCALE GENOMIC DNA]</scope>
    <source>
        <strain evidence="3 4">LB 501T</strain>
        <plasmid evidence="3 4">unnamed1</plasmid>
    </source>
</reference>
<keyword evidence="3" id="KW-0614">Plasmid</keyword>
<dbReference type="AlphaFoldDB" id="A0A6H0RYZ9"/>
<feature type="compositionally biased region" description="Low complexity" evidence="1">
    <location>
        <begin position="217"/>
        <end position="232"/>
    </location>
</feature>
<feature type="transmembrane region" description="Helical" evidence="2">
    <location>
        <begin position="69"/>
        <end position="86"/>
    </location>
</feature>
<feature type="transmembrane region" description="Helical" evidence="2">
    <location>
        <begin position="44"/>
        <end position="62"/>
    </location>
</feature>
<keyword evidence="2" id="KW-0812">Transmembrane</keyword>
<protein>
    <submittedName>
        <fullName evidence="3">Uncharacterized protein</fullName>
    </submittedName>
</protein>
<dbReference type="EMBL" id="CP038797">
    <property type="protein sequence ID" value="QIV79701.1"/>
    <property type="molecule type" value="Genomic_DNA"/>
</dbReference>
<gene>
    <name evidence="3" type="ORF">EXE63_01340</name>
</gene>
<dbReference type="RefSeq" id="WP_168140482.1">
    <property type="nucleotide sequence ID" value="NZ_CP038797.1"/>
</dbReference>
<organism evidence="3 4">
    <name type="scientific">Mycolicibacterium frederiksbergense</name>
    <dbReference type="NCBI Taxonomy" id="117567"/>
    <lineage>
        <taxon>Bacteria</taxon>
        <taxon>Bacillati</taxon>
        <taxon>Actinomycetota</taxon>
        <taxon>Actinomycetes</taxon>
        <taxon>Mycobacteriales</taxon>
        <taxon>Mycobacteriaceae</taxon>
        <taxon>Mycolicibacterium</taxon>
    </lineage>
</organism>
<dbReference type="KEGG" id="mfre:EXE63_01340"/>
<feature type="region of interest" description="Disordered" evidence="1">
    <location>
        <begin position="161"/>
        <end position="243"/>
    </location>
</feature>
<keyword evidence="4" id="KW-1185">Reference proteome</keyword>
<accession>A0A6H0RYZ9</accession>